<keyword evidence="3" id="KW-1185">Reference proteome</keyword>
<dbReference type="Proteomes" id="UP001355207">
    <property type="component" value="Chromosome 10"/>
</dbReference>
<evidence type="ECO:0000313" key="3">
    <source>
        <dbReference type="Proteomes" id="UP001355207"/>
    </source>
</evidence>
<evidence type="ECO:0008006" key="4">
    <source>
        <dbReference type="Google" id="ProtNLM"/>
    </source>
</evidence>
<evidence type="ECO:0000313" key="2">
    <source>
        <dbReference type="EMBL" id="WWC92323.1"/>
    </source>
</evidence>
<organism evidence="2 3">
    <name type="scientific">Kwoniella dendrophila CBS 6074</name>
    <dbReference type="NCBI Taxonomy" id="1295534"/>
    <lineage>
        <taxon>Eukaryota</taxon>
        <taxon>Fungi</taxon>
        <taxon>Dikarya</taxon>
        <taxon>Basidiomycota</taxon>
        <taxon>Agaricomycotina</taxon>
        <taxon>Tremellomycetes</taxon>
        <taxon>Tremellales</taxon>
        <taxon>Cryptococcaceae</taxon>
        <taxon>Kwoniella</taxon>
    </lineage>
</organism>
<gene>
    <name evidence="2" type="ORF">L201_007277</name>
</gene>
<sequence>MSRRHRDSSCDSEDSSGSKRPRLNPDEDEGVFNLNDKYSQPKDTDVVIYSCDMLPFYVHSYILKSTSMYFDIAYGEPLKEPKLKSIAEIQDLIDLIGFLQKYDMNGLIEQLKISLQSMCFSGITSTLAIFVAGSILDCVKTCSYAIRSSYNRMWDTQNMHGVHRRSLVNSVNGKKPVLDILEALDWHYTRISPIYACALLRTTKDFDFENEDSVYRGLAADRFREIMKLYNPVSNCNSKV</sequence>
<dbReference type="RefSeq" id="XP_066079085.1">
    <property type="nucleotide sequence ID" value="XM_066222988.1"/>
</dbReference>
<name>A0AAX4K6D4_9TREE</name>
<dbReference type="GeneID" id="91097946"/>
<reference evidence="2 3" key="1">
    <citation type="submission" date="2024-01" db="EMBL/GenBank/DDBJ databases">
        <title>Comparative genomics of Cryptococcus and Kwoniella reveals pathogenesis evolution and contrasting modes of karyotype evolution via chromosome fusion or intercentromeric recombination.</title>
        <authorList>
            <person name="Coelho M.A."/>
            <person name="David-Palma M."/>
            <person name="Shea T."/>
            <person name="Bowers K."/>
            <person name="McGinley-Smith S."/>
            <person name="Mohammad A.W."/>
            <person name="Gnirke A."/>
            <person name="Yurkov A.M."/>
            <person name="Nowrousian M."/>
            <person name="Sun S."/>
            <person name="Cuomo C.A."/>
            <person name="Heitman J."/>
        </authorList>
    </citation>
    <scope>NUCLEOTIDE SEQUENCE [LARGE SCALE GENOMIC DNA]</scope>
    <source>
        <strain evidence="2 3">CBS 6074</strain>
    </source>
</reference>
<evidence type="ECO:0000256" key="1">
    <source>
        <dbReference type="SAM" id="MobiDB-lite"/>
    </source>
</evidence>
<feature type="region of interest" description="Disordered" evidence="1">
    <location>
        <begin position="1"/>
        <end position="37"/>
    </location>
</feature>
<dbReference type="EMBL" id="CP144107">
    <property type="protein sequence ID" value="WWC92323.1"/>
    <property type="molecule type" value="Genomic_DNA"/>
</dbReference>
<accession>A0AAX4K6D4</accession>
<protein>
    <recommendedName>
        <fullName evidence="4">BTB domain-containing protein</fullName>
    </recommendedName>
</protein>
<dbReference type="AlphaFoldDB" id="A0AAX4K6D4"/>
<proteinExistence type="predicted"/>